<keyword evidence="2" id="KW-0732">Signal</keyword>
<evidence type="ECO:0000256" key="1">
    <source>
        <dbReference type="SAM" id="Phobius"/>
    </source>
</evidence>
<evidence type="ECO:0000313" key="4">
    <source>
        <dbReference type="Proteomes" id="UP000005426"/>
    </source>
</evidence>
<dbReference type="Proteomes" id="UP000005426">
    <property type="component" value="Unassembled WGS sequence"/>
</dbReference>
<gene>
    <name evidence="3" type="ORF">TRIATDRAFT_302682</name>
</gene>
<keyword evidence="1" id="KW-0472">Membrane</keyword>
<protein>
    <submittedName>
        <fullName evidence="3">Uncharacterized protein</fullName>
    </submittedName>
</protein>
<feature type="transmembrane region" description="Helical" evidence="1">
    <location>
        <begin position="61"/>
        <end position="82"/>
    </location>
</feature>
<feature type="chain" id="PRO_5003525030" evidence="2">
    <location>
        <begin position="19"/>
        <end position="108"/>
    </location>
</feature>
<dbReference type="HOGENOM" id="CLU_2197335_0_0_1"/>
<accession>G9P9F2</accession>
<organism evidence="3 4">
    <name type="scientific">Hypocrea atroviridis (strain ATCC 20476 / IMI 206040)</name>
    <name type="common">Trichoderma atroviride</name>
    <dbReference type="NCBI Taxonomy" id="452589"/>
    <lineage>
        <taxon>Eukaryota</taxon>
        <taxon>Fungi</taxon>
        <taxon>Dikarya</taxon>
        <taxon>Ascomycota</taxon>
        <taxon>Pezizomycotina</taxon>
        <taxon>Sordariomycetes</taxon>
        <taxon>Hypocreomycetidae</taxon>
        <taxon>Hypocreales</taxon>
        <taxon>Hypocreaceae</taxon>
        <taxon>Trichoderma</taxon>
    </lineage>
</organism>
<comment type="caution">
    <text evidence="3">The sequence shown here is derived from an EMBL/GenBank/DDBJ whole genome shotgun (WGS) entry which is preliminary data.</text>
</comment>
<sequence length="108" mass="12935">MPCLAIFFLLSIFSPFLCTVFSFSMILQIVYCARVEAVMNKITHKPKHLDWIWLWDIRDVVYQNAQGTIYLLIYCFVSLFFFKLSRKFDTVCWDYCSVYPNWCVLVFV</sequence>
<proteinExistence type="predicted"/>
<dbReference type="EMBL" id="ABDG02000028">
    <property type="protein sequence ID" value="EHK40277.1"/>
    <property type="molecule type" value="Genomic_DNA"/>
</dbReference>
<keyword evidence="4" id="KW-1185">Reference proteome</keyword>
<name>G9P9F2_HYPAI</name>
<evidence type="ECO:0000256" key="2">
    <source>
        <dbReference type="SAM" id="SignalP"/>
    </source>
</evidence>
<dbReference type="OrthoDB" id="10473206at2759"/>
<evidence type="ECO:0000313" key="3">
    <source>
        <dbReference type="EMBL" id="EHK40277.1"/>
    </source>
</evidence>
<reference evidence="3 4" key="1">
    <citation type="journal article" date="2011" name="Genome Biol.">
        <title>Comparative genome sequence analysis underscores mycoparasitism as the ancestral life style of Trichoderma.</title>
        <authorList>
            <person name="Kubicek C.P."/>
            <person name="Herrera-Estrella A."/>
            <person name="Seidl-Seiboth V."/>
            <person name="Martinez D.A."/>
            <person name="Druzhinina I.S."/>
            <person name="Thon M."/>
            <person name="Zeilinger S."/>
            <person name="Casas-Flores S."/>
            <person name="Horwitz B.A."/>
            <person name="Mukherjee P.K."/>
            <person name="Mukherjee M."/>
            <person name="Kredics L."/>
            <person name="Alcaraz L.D."/>
            <person name="Aerts A."/>
            <person name="Antal Z."/>
            <person name="Atanasova L."/>
            <person name="Cervantes-Badillo M.G."/>
            <person name="Challacombe J."/>
            <person name="Chertkov O."/>
            <person name="McCluskey K."/>
            <person name="Coulpier F."/>
            <person name="Deshpande N."/>
            <person name="von Doehren H."/>
            <person name="Ebbole D.J."/>
            <person name="Esquivel-Naranjo E.U."/>
            <person name="Fekete E."/>
            <person name="Flipphi M."/>
            <person name="Glaser F."/>
            <person name="Gomez-Rodriguez E.Y."/>
            <person name="Gruber S."/>
            <person name="Han C."/>
            <person name="Henrissat B."/>
            <person name="Hermosa R."/>
            <person name="Hernandez-Onate M."/>
            <person name="Karaffa L."/>
            <person name="Kosti I."/>
            <person name="Le Crom S."/>
            <person name="Lindquist E."/>
            <person name="Lucas S."/>
            <person name="Luebeck M."/>
            <person name="Luebeck P.S."/>
            <person name="Margeot A."/>
            <person name="Metz B."/>
            <person name="Misra M."/>
            <person name="Nevalainen H."/>
            <person name="Omann M."/>
            <person name="Packer N."/>
            <person name="Perrone G."/>
            <person name="Uresti-Rivera E.E."/>
            <person name="Salamov A."/>
            <person name="Schmoll M."/>
            <person name="Seiboth B."/>
            <person name="Shapiro H."/>
            <person name="Sukno S."/>
            <person name="Tamayo-Ramos J.A."/>
            <person name="Tisch D."/>
            <person name="Wiest A."/>
            <person name="Wilkinson H.H."/>
            <person name="Zhang M."/>
            <person name="Coutinho P.M."/>
            <person name="Kenerley C.M."/>
            <person name="Monte E."/>
            <person name="Baker S.E."/>
            <person name="Grigoriev I.V."/>
        </authorList>
    </citation>
    <scope>NUCLEOTIDE SEQUENCE [LARGE SCALE GENOMIC DNA]</scope>
    <source>
        <strain evidence="4">ATCC 20476 / IMI 206040</strain>
    </source>
</reference>
<keyword evidence="1" id="KW-0812">Transmembrane</keyword>
<keyword evidence="1" id="KW-1133">Transmembrane helix</keyword>
<dbReference type="AlphaFoldDB" id="G9P9F2"/>
<feature type="signal peptide" evidence="2">
    <location>
        <begin position="1"/>
        <end position="18"/>
    </location>
</feature>